<dbReference type="Pfam" id="PF01471">
    <property type="entry name" value="PG_binding_1"/>
    <property type="match status" value="1"/>
</dbReference>
<feature type="non-terminal residue" evidence="2">
    <location>
        <position position="1"/>
    </location>
</feature>
<feature type="domain" description="Peptidoglycan binding-like" evidence="1">
    <location>
        <begin position="78"/>
        <end position="133"/>
    </location>
</feature>
<reference evidence="2" key="2">
    <citation type="journal article" date="2021" name="PeerJ">
        <title>Extensive microbial diversity within the chicken gut microbiome revealed by metagenomics and culture.</title>
        <authorList>
            <person name="Gilroy R."/>
            <person name="Ravi A."/>
            <person name="Getino M."/>
            <person name="Pursley I."/>
            <person name="Horton D.L."/>
            <person name="Alikhan N.F."/>
            <person name="Baker D."/>
            <person name="Gharbi K."/>
            <person name="Hall N."/>
            <person name="Watson M."/>
            <person name="Adriaenssens E.M."/>
            <person name="Foster-Nyarko E."/>
            <person name="Jarju S."/>
            <person name="Secka A."/>
            <person name="Antonio M."/>
            <person name="Oren A."/>
            <person name="Chaudhuri R.R."/>
            <person name="La Ragione R."/>
            <person name="Hildebrand F."/>
            <person name="Pallen M.J."/>
        </authorList>
    </citation>
    <scope>NUCLEOTIDE SEQUENCE</scope>
    <source>
        <strain evidence="2">ChiGjej2B2-16831</strain>
    </source>
</reference>
<accession>A0A9D1N3S9</accession>
<dbReference type="InterPro" id="IPR036366">
    <property type="entry name" value="PGBDSf"/>
</dbReference>
<evidence type="ECO:0000313" key="3">
    <source>
        <dbReference type="Proteomes" id="UP000824128"/>
    </source>
</evidence>
<dbReference type="InterPro" id="IPR002477">
    <property type="entry name" value="Peptidoglycan-bd-like"/>
</dbReference>
<dbReference type="EMBL" id="DVNZ01000189">
    <property type="protein sequence ID" value="HIU94693.1"/>
    <property type="molecule type" value="Genomic_DNA"/>
</dbReference>
<gene>
    <name evidence="2" type="ORF">IAD24_05980</name>
</gene>
<reference evidence="2" key="1">
    <citation type="submission" date="2020-10" db="EMBL/GenBank/DDBJ databases">
        <authorList>
            <person name="Gilroy R."/>
        </authorList>
    </citation>
    <scope>NUCLEOTIDE SEQUENCE</scope>
    <source>
        <strain evidence="2">ChiGjej2B2-16831</strain>
    </source>
</reference>
<dbReference type="SUPFAM" id="SSF47090">
    <property type="entry name" value="PGBD-like"/>
    <property type="match status" value="1"/>
</dbReference>
<dbReference type="AlphaFoldDB" id="A0A9D1N3S9"/>
<evidence type="ECO:0000313" key="2">
    <source>
        <dbReference type="EMBL" id="HIU94693.1"/>
    </source>
</evidence>
<proteinExistence type="predicted"/>
<dbReference type="InterPro" id="IPR036365">
    <property type="entry name" value="PGBD-like_sf"/>
</dbReference>
<evidence type="ECO:0000259" key="1">
    <source>
        <dbReference type="Pfam" id="PF01471"/>
    </source>
</evidence>
<organism evidence="2 3">
    <name type="scientific">Candidatus Aphodomorpha intestinavium</name>
    <dbReference type="NCBI Taxonomy" id="2840672"/>
    <lineage>
        <taxon>Bacteria</taxon>
        <taxon>Bacillati</taxon>
        <taxon>Bacillota</taxon>
        <taxon>Clostridia</taxon>
        <taxon>Eubacteriales</taxon>
        <taxon>Candidatus Aphodomorpha</taxon>
    </lineage>
</organism>
<dbReference type="Gene3D" id="1.10.101.10">
    <property type="entry name" value="PGBD-like superfamily/PGBD"/>
    <property type="match status" value="1"/>
</dbReference>
<protein>
    <submittedName>
        <fullName evidence="2">Peptidoglycan-binding protein</fullName>
    </submittedName>
</protein>
<dbReference type="Proteomes" id="UP000824128">
    <property type="component" value="Unassembled WGS sequence"/>
</dbReference>
<sequence>GPPFAVCRAFADPARPGPRGDGTAFDVGRELTGAQRAALRCAALRTGRFYRVETDARAPDCLRLAALAPRTLEAGDVGADVCRLQALLLRAGAQGLALSGTFCERTRRAARQAAMALGLPADGRADARLLERLIARAR</sequence>
<name>A0A9D1N3S9_9FIRM</name>
<comment type="caution">
    <text evidence="2">The sequence shown here is derived from an EMBL/GenBank/DDBJ whole genome shotgun (WGS) entry which is preliminary data.</text>
</comment>